<keyword evidence="2" id="KW-0004">4Fe-4S</keyword>
<dbReference type="CDD" id="cd16373">
    <property type="entry name" value="DMSOR_beta_like"/>
    <property type="match status" value="1"/>
</dbReference>
<dbReference type="SUPFAM" id="SSF54862">
    <property type="entry name" value="4Fe-4S ferredoxins"/>
    <property type="match status" value="2"/>
</dbReference>
<feature type="domain" description="4Fe-4S ferredoxin-type" evidence="8">
    <location>
        <begin position="465"/>
        <end position="497"/>
    </location>
</feature>
<dbReference type="GO" id="GO:0051539">
    <property type="term" value="F:4 iron, 4 sulfur cluster binding"/>
    <property type="evidence" value="ECO:0007669"/>
    <property type="project" value="UniProtKB-KW"/>
</dbReference>
<dbReference type="GO" id="GO:0046872">
    <property type="term" value="F:metal ion binding"/>
    <property type="evidence" value="ECO:0007669"/>
    <property type="project" value="UniProtKB-KW"/>
</dbReference>
<keyword evidence="1" id="KW-0813">Transport</keyword>
<feature type="domain" description="4Fe-4S ferredoxin-type" evidence="8">
    <location>
        <begin position="380"/>
        <end position="412"/>
    </location>
</feature>
<evidence type="ECO:0000256" key="2">
    <source>
        <dbReference type="ARBA" id="ARBA00022485"/>
    </source>
</evidence>
<name>A0A840CHX1_9BACT</name>
<feature type="transmembrane region" description="Helical" evidence="7">
    <location>
        <begin position="166"/>
        <end position="189"/>
    </location>
</feature>
<keyword evidence="7" id="KW-0472">Membrane</keyword>
<keyword evidence="6" id="KW-0411">Iron-sulfur</keyword>
<sequence>MLRKIRIILAAVFVVFTSLLFLDFTGTIHGWFGWMAKIQFIPAILALNIGIIIALLLLTLLFGRIYCSVICPLGIFQDGISWIAGKRKKNRFTFSPAKSWLRYSIMGIFILSLVLGITSVFTILEPYSAFGRIISNLFAPVYQWGNNILAYFAERMDSYTFYSTDVWIKSTLTFSIAAVSLVVISILAWQNGRTYCNTICPVGTFLGFLSKYSLFRPAFVSDKCNGCGLCARNCKASCISTKERKIDYSRCVTCMNCVEKCNKNAIVYTLRKKTETKNATELPTAGTDAATVKPDKSLRDFFSVSSLFLLSATLKAQQNVADGGLAEIEDKKIPARNTPVVPPGAQGIKNMSSKCTACQLCISVCPNNILRPSEKLENFMQPEMSFEKGYCRPECTKCSEVCPTGAIRKIDRAGKSAISIGQAVWIKDNCIVNTDEIQCTNCEHHCPTGAITLINRDPQYQDSMKIPAINKELCIGCGACEYLCPARPFSAIYVEGNLRHHAV</sequence>
<dbReference type="Proteomes" id="UP000555103">
    <property type="component" value="Unassembled WGS sequence"/>
</dbReference>
<keyword evidence="7" id="KW-0812">Transmembrane</keyword>
<gene>
    <name evidence="9" type="ORF">GGR21_000144</name>
</gene>
<evidence type="ECO:0000256" key="4">
    <source>
        <dbReference type="ARBA" id="ARBA00022982"/>
    </source>
</evidence>
<reference evidence="9 10" key="1">
    <citation type="submission" date="2020-08" db="EMBL/GenBank/DDBJ databases">
        <title>Genomic Encyclopedia of Type Strains, Phase IV (KMG-IV): sequencing the most valuable type-strain genomes for metagenomic binning, comparative biology and taxonomic classification.</title>
        <authorList>
            <person name="Goeker M."/>
        </authorList>
    </citation>
    <scope>NUCLEOTIDE SEQUENCE [LARGE SCALE GENOMIC DNA]</scope>
    <source>
        <strain evidence="9 10">DSM 104969</strain>
    </source>
</reference>
<proteinExistence type="predicted"/>
<evidence type="ECO:0000256" key="5">
    <source>
        <dbReference type="ARBA" id="ARBA00023004"/>
    </source>
</evidence>
<evidence type="ECO:0000256" key="6">
    <source>
        <dbReference type="ARBA" id="ARBA00023014"/>
    </source>
</evidence>
<dbReference type="Pfam" id="PF12801">
    <property type="entry name" value="Fer4_5"/>
    <property type="match status" value="2"/>
</dbReference>
<dbReference type="PANTHER" id="PTHR30176">
    <property type="entry name" value="FERREDOXIN-TYPE PROTEIN NAPH"/>
    <property type="match status" value="1"/>
</dbReference>
<feature type="transmembrane region" description="Helical" evidence="7">
    <location>
        <begin position="104"/>
        <end position="124"/>
    </location>
</feature>
<evidence type="ECO:0000313" key="9">
    <source>
        <dbReference type="EMBL" id="MBB4034259.1"/>
    </source>
</evidence>
<protein>
    <submittedName>
        <fullName evidence="9">Ferredoxin</fullName>
    </submittedName>
</protein>
<comment type="caution">
    <text evidence="9">The sequence shown here is derived from an EMBL/GenBank/DDBJ whole genome shotgun (WGS) entry which is preliminary data.</text>
</comment>
<dbReference type="AlphaFoldDB" id="A0A840CHX1"/>
<feature type="domain" description="4Fe-4S ferredoxin-type" evidence="8">
    <location>
        <begin position="245"/>
        <end position="271"/>
    </location>
</feature>
<keyword evidence="10" id="KW-1185">Reference proteome</keyword>
<dbReference type="PROSITE" id="PS51379">
    <property type="entry name" value="4FE4S_FER_2"/>
    <property type="match status" value="6"/>
</dbReference>
<feature type="transmembrane region" description="Helical" evidence="7">
    <location>
        <begin position="38"/>
        <end position="58"/>
    </location>
</feature>
<evidence type="ECO:0000259" key="8">
    <source>
        <dbReference type="PROSITE" id="PS51379"/>
    </source>
</evidence>
<dbReference type="InterPro" id="IPR051684">
    <property type="entry name" value="Electron_Trans/Redox"/>
</dbReference>
<dbReference type="PROSITE" id="PS00198">
    <property type="entry name" value="4FE4S_FER_1"/>
    <property type="match status" value="2"/>
</dbReference>
<accession>A0A840CHX1</accession>
<keyword evidence="5" id="KW-0408">Iron</keyword>
<organism evidence="9 10">
    <name type="scientific">Dysgonomonas hofstadii</name>
    <dbReference type="NCBI Taxonomy" id="637886"/>
    <lineage>
        <taxon>Bacteria</taxon>
        <taxon>Pseudomonadati</taxon>
        <taxon>Bacteroidota</taxon>
        <taxon>Bacteroidia</taxon>
        <taxon>Bacteroidales</taxon>
        <taxon>Dysgonomonadaceae</taxon>
        <taxon>Dysgonomonas</taxon>
    </lineage>
</organism>
<evidence type="ECO:0000256" key="1">
    <source>
        <dbReference type="ARBA" id="ARBA00022448"/>
    </source>
</evidence>
<feature type="transmembrane region" description="Helical" evidence="7">
    <location>
        <begin position="7"/>
        <end position="32"/>
    </location>
</feature>
<dbReference type="Pfam" id="PF12838">
    <property type="entry name" value="Fer4_7"/>
    <property type="match status" value="2"/>
</dbReference>
<evidence type="ECO:0000313" key="10">
    <source>
        <dbReference type="Proteomes" id="UP000555103"/>
    </source>
</evidence>
<dbReference type="RefSeq" id="WP_183305219.1">
    <property type="nucleotide sequence ID" value="NZ_JACIEP010000001.1"/>
</dbReference>
<feature type="domain" description="4Fe-4S ferredoxin-type" evidence="8">
    <location>
        <begin position="428"/>
        <end position="456"/>
    </location>
</feature>
<feature type="domain" description="4Fe-4S ferredoxin-type" evidence="8">
    <location>
        <begin position="344"/>
        <end position="375"/>
    </location>
</feature>
<keyword evidence="7" id="KW-1133">Transmembrane helix</keyword>
<keyword evidence="3" id="KW-0479">Metal-binding</keyword>
<dbReference type="Gene3D" id="3.30.70.20">
    <property type="match status" value="3"/>
</dbReference>
<keyword evidence="4" id="KW-0249">Electron transport</keyword>
<dbReference type="GO" id="GO:0005886">
    <property type="term" value="C:plasma membrane"/>
    <property type="evidence" value="ECO:0007669"/>
    <property type="project" value="TreeGrafter"/>
</dbReference>
<evidence type="ECO:0000256" key="3">
    <source>
        <dbReference type="ARBA" id="ARBA00022723"/>
    </source>
</evidence>
<evidence type="ECO:0000256" key="7">
    <source>
        <dbReference type="SAM" id="Phobius"/>
    </source>
</evidence>
<dbReference type="PANTHER" id="PTHR30176:SF3">
    <property type="entry name" value="FERREDOXIN-TYPE PROTEIN NAPH"/>
    <property type="match status" value="1"/>
</dbReference>
<dbReference type="InterPro" id="IPR017900">
    <property type="entry name" value="4Fe4S_Fe_S_CS"/>
</dbReference>
<feature type="domain" description="4Fe-4S ferredoxin-type" evidence="8">
    <location>
        <begin position="215"/>
        <end position="244"/>
    </location>
</feature>
<dbReference type="InterPro" id="IPR017896">
    <property type="entry name" value="4Fe4S_Fe-S-bd"/>
</dbReference>
<dbReference type="EMBL" id="JACIEP010000001">
    <property type="protein sequence ID" value="MBB4034259.1"/>
    <property type="molecule type" value="Genomic_DNA"/>
</dbReference>